<name>A0AC35TTI8_9BILA</name>
<sequence>MVDCESHASIYEEFRKAALFSIALGDPQAIVLLTAFDNMKGCVESLILLTAVEDNTKIYKYVLSFLKNFQNMSPVESNDGLVSKDLITMLKSKLNWADKSDEMAGKLINSIAKCILVIRQLIGLKKFNELIFKSSNTAVVNEKITLKDIAPKFVHDEFLRQNDQDRKLRELIKSNGKHGSIRTGSGNEIHWTNFNRDRAREIGEKLFQVETAPVNEVVELKQEVIEPEGSGIAILVDLATTIKNNFQDHEMIMSHLFSLLKSKRTSDDLQSDLVLSNRDALIKAEEQSEHSRLQKVQHDSMMRNSAMQVKSCLVNSNFSVNSKTDIKMQKESLKLKKKLEKEIKNITGTFGDEEKMEIQLATKQSLKNFNDMMDADFGDFDSSIQAALSREANMRYPFVFSDSATKGRTSMMMSGYRMVLPEGSVRKDMGTYEEVTIPAASVSDKTKGSFLSSIKRLDIADMDPSCALGFKNFKSLNAIQSIVYEQAYKTNENLLICAPTGAGKTNIAMLTIMKTISDNMDPDGTIRKGEFKVIYICPMKALAAEMTESFGKRLAPLGLTVRELTGDTNLTKKEMDSTNMLILTPEKWDVISRKNNASDDGAGSLNTTVKLMIIDEVHLLNDERGAVIEAIVARVFREMIIGQKKIRMVGLSATLPNYKDAAEFLQVDKFKGMFVFDDKFRPVPLQMHFIGVKKQTGPSLAQINALKQAKADARDNNVLPDRIAATLPADLMSGGKGRSTMNTEELLDFTAYQKAVSFASKKQQVLVFVHSRNGTWKLADAFREFAATRNQLEDFLVENIFAPDYVAAKKKVDHLRNPRLMDVFCLGFGVHHAGMPRSERLCIENMFLNGYINVLFCTATLAWGVNLPATAVIIRGTDVFDSSKGAMGDLSTLDVQQIFGRSGRPQFNETLGYGVIISHHSKMDKYLAMLSHSTPIESQFMSKIGDNLNAEIARGSVTSVREAVNWIKNTFYYIRAKKNPLVYGILNDEVRKDPNLEEHLMSFVMVAARKLDTLQMINYDHVNGFLSPTDLGRIASNFYVSMETMEVFLGVNNSTLNELNGQMEDDEILAFLCESSEFKSLKVRDDDVTELCNIQRSSSRFEVGSNMTFVSGKVNVLLQAYISRYSVRNFTLNGETLYIVQNAPRLARALFEIALKKGWAYTTVKCLALTRCIENKMWYTDCPLRQLSFLGFSETILQKIEQRNLSFYELWDMSEQELTAMLRVDAKKVYDGLRMLPMCEVEATVKPITHSIIQMKITLKAMFYWNDRILGKQSSTQFWLFIENVSDNRIIHHEIINYPRKTVIDNDTMELIVTVPINENETTDNFQVRLAHNYFLIEDYCYPVSMHNCVFPISNMAHTDLLELDPLPIKALKNEKYESIYKFEYFNPIQTQVFFKLYHTSAHILIGAPTGSGKTLCAELAIFNTLNKDPKKKIVYIAPLKALVRERVEDWKEKLGNKVGVNVVEVSGDYTPNGKELDKATVLVTTRKYNLSFIDLVNAKYNNIKQKRGNNVINYQKSY</sequence>
<protein>
    <submittedName>
        <fullName evidence="2">Helicase ATP-binding domain-containing protein</fullName>
    </submittedName>
</protein>
<organism evidence="1 2">
    <name type="scientific">Rhabditophanes sp. KR3021</name>
    <dbReference type="NCBI Taxonomy" id="114890"/>
    <lineage>
        <taxon>Eukaryota</taxon>
        <taxon>Metazoa</taxon>
        <taxon>Ecdysozoa</taxon>
        <taxon>Nematoda</taxon>
        <taxon>Chromadorea</taxon>
        <taxon>Rhabditida</taxon>
        <taxon>Tylenchina</taxon>
        <taxon>Panagrolaimomorpha</taxon>
        <taxon>Strongyloidoidea</taxon>
        <taxon>Alloionematidae</taxon>
        <taxon>Rhabditophanes</taxon>
    </lineage>
</organism>
<evidence type="ECO:0000313" key="2">
    <source>
        <dbReference type="WBParaSite" id="RSKR_0000417700.1"/>
    </source>
</evidence>
<dbReference type="WBParaSite" id="RSKR_0000417700.1">
    <property type="protein sequence ID" value="RSKR_0000417700.1"/>
    <property type="gene ID" value="RSKR_0000417700"/>
</dbReference>
<proteinExistence type="predicted"/>
<accession>A0AC35TTI8</accession>
<reference evidence="2" key="1">
    <citation type="submission" date="2016-11" db="UniProtKB">
        <authorList>
            <consortium name="WormBaseParasite"/>
        </authorList>
    </citation>
    <scope>IDENTIFICATION</scope>
    <source>
        <strain evidence="2">KR3021</strain>
    </source>
</reference>
<evidence type="ECO:0000313" key="1">
    <source>
        <dbReference type="Proteomes" id="UP000095286"/>
    </source>
</evidence>
<dbReference type="Proteomes" id="UP000095286">
    <property type="component" value="Unplaced"/>
</dbReference>